<dbReference type="InterPro" id="IPR018584">
    <property type="entry name" value="GT87"/>
</dbReference>
<comment type="subcellular location">
    <subcellularLocation>
        <location evidence="1">Cell membrane</location>
        <topology evidence="1">Multi-pass membrane protein</topology>
    </subcellularLocation>
</comment>
<accession>A0ABU7SCQ4</accession>
<evidence type="ECO:0000256" key="2">
    <source>
        <dbReference type="ARBA" id="ARBA00022475"/>
    </source>
</evidence>
<keyword evidence="4 8" id="KW-0812">Transmembrane</keyword>
<feature type="transmembrane region" description="Helical" evidence="8">
    <location>
        <begin position="384"/>
        <end position="405"/>
    </location>
</feature>
<evidence type="ECO:0000313" key="9">
    <source>
        <dbReference type="EMBL" id="MEE6307718.1"/>
    </source>
</evidence>
<keyword evidence="3" id="KW-0808">Transferase</keyword>
<evidence type="ECO:0000256" key="8">
    <source>
        <dbReference type="SAM" id="Phobius"/>
    </source>
</evidence>
<evidence type="ECO:0000256" key="3">
    <source>
        <dbReference type="ARBA" id="ARBA00022679"/>
    </source>
</evidence>
<proteinExistence type="inferred from homology"/>
<feature type="transmembrane region" description="Helical" evidence="8">
    <location>
        <begin position="304"/>
        <end position="322"/>
    </location>
</feature>
<comment type="similarity">
    <text evidence="7">Belongs to the glycosyltransferase 87 family.</text>
</comment>
<evidence type="ECO:0000313" key="10">
    <source>
        <dbReference type="Proteomes" id="UP001339911"/>
    </source>
</evidence>
<sequence>MSTTDRVGAQSHRRSRLWSTAAVVGVWIATRTVFVLIYANVIRAPVGNVFADVALYRRWSDMLLDWQVPRDDPMWQYPPGAAALFRSLRHVAGDSAGSYEITFFTLALVADLLVLLTLLRLARGDGLLLGVWAWAVVVPLLNLLTYARYDIFVTATAVVALAATIRRPVLAGAALGIGALIKVWPAVLLIGARPLGGLRPVLAGFAVTIAVLGGVLTLAFTGAWSGFTGNQADRGLQIESIGATPLVLARLGDRSVDVRYAYGAMEFVHDPFVRPVTLGLPILTILGLAALGFWWFARGRHLTWTGALGFDVALLAVLTTVATSRVFSPQYMLWLVAVAAVCLTRRDTTQRVASALIVVATVLTSALFPWYYAQVSTDPAWPGTALLVVRNALVVAALGIGFRALTRRREHAAQVDASRLSPV</sequence>
<evidence type="ECO:0000256" key="1">
    <source>
        <dbReference type="ARBA" id="ARBA00004651"/>
    </source>
</evidence>
<evidence type="ECO:0000256" key="6">
    <source>
        <dbReference type="ARBA" id="ARBA00023136"/>
    </source>
</evidence>
<comment type="caution">
    <text evidence="9">The sequence shown here is derived from an EMBL/GenBank/DDBJ whole genome shotgun (WGS) entry which is preliminary data.</text>
</comment>
<keyword evidence="6 8" id="KW-0472">Membrane</keyword>
<dbReference type="Proteomes" id="UP001339911">
    <property type="component" value="Unassembled WGS sequence"/>
</dbReference>
<feature type="transmembrane region" description="Helical" evidence="8">
    <location>
        <begin position="126"/>
        <end position="149"/>
    </location>
</feature>
<feature type="transmembrane region" description="Helical" evidence="8">
    <location>
        <begin position="101"/>
        <end position="119"/>
    </location>
</feature>
<gene>
    <name evidence="9" type="ORF">V1634_12880</name>
</gene>
<dbReference type="RefSeq" id="WP_331208006.1">
    <property type="nucleotide sequence ID" value="NZ_JAZGQL010000008.1"/>
</dbReference>
<feature type="transmembrane region" description="Helical" evidence="8">
    <location>
        <begin position="328"/>
        <end position="345"/>
    </location>
</feature>
<keyword evidence="2" id="KW-1003">Cell membrane</keyword>
<evidence type="ECO:0000256" key="7">
    <source>
        <dbReference type="ARBA" id="ARBA00024033"/>
    </source>
</evidence>
<evidence type="ECO:0000256" key="4">
    <source>
        <dbReference type="ARBA" id="ARBA00022692"/>
    </source>
</evidence>
<feature type="transmembrane region" description="Helical" evidence="8">
    <location>
        <begin position="278"/>
        <end position="297"/>
    </location>
</feature>
<keyword evidence="5 8" id="KW-1133">Transmembrane helix</keyword>
<organism evidence="9 10">
    <name type="scientific">Plantactinospora veratri</name>
    <dbReference type="NCBI Taxonomy" id="1436122"/>
    <lineage>
        <taxon>Bacteria</taxon>
        <taxon>Bacillati</taxon>
        <taxon>Actinomycetota</taxon>
        <taxon>Actinomycetes</taxon>
        <taxon>Micromonosporales</taxon>
        <taxon>Micromonosporaceae</taxon>
        <taxon>Plantactinospora</taxon>
    </lineage>
</organism>
<evidence type="ECO:0000256" key="5">
    <source>
        <dbReference type="ARBA" id="ARBA00022989"/>
    </source>
</evidence>
<dbReference type="Pfam" id="PF09594">
    <property type="entry name" value="GT87"/>
    <property type="match status" value="1"/>
</dbReference>
<dbReference type="EMBL" id="JAZGQL010000008">
    <property type="protein sequence ID" value="MEE6307718.1"/>
    <property type="molecule type" value="Genomic_DNA"/>
</dbReference>
<feature type="transmembrane region" description="Helical" evidence="8">
    <location>
        <begin position="21"/>
        <end position="41"/>
    </location>
</feature>
<reference evidence="9 10" key="1">
    <citation type="submission" date="2024-01" db="EMBL/GenBank/DDBJ databases">
        <title>Genome insights into Plantactinospora veratri sp. nov.</title>
        <authorList>
            <person name="Wang L."/>
        </authorList>
    </citation>
    <scope>NUCLEOTIDE SEQUENCE [LARGE SCALE GENOMIC DNA]</scope>
    <source>
        <strain evidence="9 10">NEAU-FHS4</strain>
    </source>
</reference>
<feature type="transmembrane region" description="Helical" evidence="8">
    <location>
        <begin position="169"/>
        <end position="190"/>
    </location>
</feature>
<keyword evidence="10" id="KW-1185">Reference proteome</keyword>
<feature type="transmembrane region" description="Helical" evidence="8">
    <location>
        <begin position="202"/>
        <end position="224"/>
    </location>
</feature>
<name>A0ABU7SCQ4_9ACTN</name>
<feature type="transmembrane region" description="Helical" evidence="8">
    <location>
        <begin position="352"/>
        <end position="372"/>
    </location>
</feature>
<protein>
    <submittedName>
        <fullName evidence="9">Glycosyltransferase 87 family protein</fullName>
    </submittedName>
</protein>